<dbReference type="RefSeq" id="WP_345090952.1">
    <property type="nucleotide sequence ID" value="NZ_BAAAWG010000019.1"/>
</dbReference>
<gene>
    <name evidence="1" type="ORF">ACFP3M_31110</name>
</gene>
<proteinExistence type="predicted"/>
<keyword evidence="2" id="KW-1185">Reference proteome</keyword>
<dbReference type="Proteomes" id="UP001596241">
    <property type="component" value="Unassembled WGS sequence"/>
</dbReference>
<accession>A0ABW1FS24</accession>
<comment type="caution">
    <text evidence="1">The sequence shown here is derived from an EMBL/GenBank/DDBJ whole genome shotgun (WGS) entry which is preliminary data.</text>
</comment>
<sequence length="134" mass="15212">MEQVSKYFANRDGYPQYAGPENLKVLGNWVTGDIQQVPYTLLEVIDLVVEARRNPDSGVEEFGGNAHYTEIEPQGVHIQNEYVDHVRGDFTLDQALDVLTDFWNYCARVHPERTAEDLARYVAEYGHDPVAGLI</sequence>
<reference evidence="2" key="1">
    <citation type="journal article" date="2019" name="Int. J. Syst. Evol. Microbiol.">
        <title>The Global Catalogue of Microorganisms (GCM) 10K type strain sequencing project: providing services to taxonomists for standard genome sequencing and annotation.</title>
        <authorList>
            <consortium name="The Broad Institute Genomics Platform"/>
            <consortium name="The Broad Institute Genome Sequencing Center for Infectious Disease"/>
            <person name="Wu L."/>
            <person name="Ma J."/>
        </authorList>
    </citation>
    <scope>NUCLEOTIDE SEQUENCE [LARGE SCALE GENOMIC DNA]</scope>
    <source>
        <strain evidence="2">CGMCC 1.15809</strain>
    </source>
</reference>
<evidence type="ECO:0000313" key="1">
    <source>
        <dbReference type="EMBL" id="MFC5897262.1"/>
    </source>
</evidence>
<protein>
    <submittedName>
        <fullName evidence="1">Uncharacterized protein</fullName>
    </submittedName>
</protein>
<evidence type="ECO:0000313" key="2">
    <source>
        <dbReference type="Proteomes" id="UP001596241"/>
    </source>
</evidence>
<organism evidence="1 2">
    <name type="scientific">Streptomyces ramulosus</name>
    <dbReference type="NCBI Taxonomy" id="47762"/>
    <lineage>
        <taxon>Bacteria</taxon>
        <taxon>Bacillati</taxon>
        <taxon>Actinomycetota</taxon>
        <taxon>Actinomycetes</taxon>
        <taxon>Kitasatosporales</taxon>
        <taxon>Streptomycetaceae</taxon>
        <taxon>Streptomyces</taxon>
    </lineage>
</organism>
<name>A0ABW1FS24_9ACTN</name>
<dbReference type="EMBL" id="JBHSPW010000020">
    <property type="protein sequence ID" value="MFC5897262.1"/>
    <property type="molecule type" value="Genomic_DNA"/>
</dbReference>